<evidence type="ECO:0000256" key="5">
    <source>
        <dbReference type="ARBA" id="ARBA00023136"/>
    </source>
</evidence>
<evidence type="ECO:0000313" key="9">
    <source>
        <dbReference type="Proteomes" id="UP001519272"/>
    </source>
</evidence>
<evidence type="ECO:0000256" key="6">
    <source>
        <dbReference type="SAM" id="Phobius"/>
    </source>
</evidence>
<evidence type="ECO:0000256" key="3">
    <source>
        <dbReference type="ARBA" id="ARBA00022692"/>
    </source>
</evidence>
<keyword evidence="4 6" id="KW-1133">Transmembrane helix</keyword>
<feature type="domain" description="Major facilitator superfamily (MFS) profile" evidence="7">
    <location>
        <begin position="16"/>
        <end position="399"/>
    </location>
</feature>
<name>A0ABS4FSA5_9BACL</name>
<evidence type="ECO:0000313" key="8">
    <source>
        <dbReference type="EMBL" id="MBP1905203.1"/>
    </source>
</evidence>
<dbReference type="InterPro" id="IPR036259">
    <property type="entry name" value="MFS_trans_sf"/>
</dbReference>
<dbReference type="SUPFAM" id="SSF103473">
    <property type="entry name" value="MFS general substrate transporter"/>
    <property type="match status" value="1"/>
</dbReference>
<dbReference type="Proteomes" id="UP001519272">
    <property type="component" value="Unassembled WGS sequence"/>
</dbReference>
<evidence type="ECO:0000256" key="4">
    <source>
        <dbReference type="ARBA" id="ARBA00022989"/>
    </source>
</evidence>
<feature type="transmembrane region" description="Helical" evidence="6">
    <location>
        <begin position="221"/>
        <end position="246"/>
    </location>
</feature>
<feature type="transmembrane region" description="Helical" evidence="6">
    <location>
        <begin position="50"/>
        <end position="73"/>
    </location>
</feature>
<comment type="subcellular location">
    <subcellularLocation>
        <location evidence="1">Cell membrane</location>
        <topology evidence="1">Multi-pass membrane protein</topology>
    </subcellularLocation>
</comment>
<feature type="transmembrane region" description="Helical" evidence="6">
    <location>
        <begin position="258"/>
        <end position="276"/>
    </location>
</feature>
<feature type="transmembrane region" description="Helical" evidence="6">
    <location>
        <begin position="308"/>
        <end position="326"/>
    </location>
</feature>
<reference evidence="8 9" key="1">
    <citation type="submission" date="2021-03" db="EMBL/GenBank/DDBJ databases">
        <title>Genomic Encyclopedia of Type Strains, Phase IV (KMG-IV): sequencing the most valuable type-strain genomes for metagenomic binning, comparative biology and taxonomic classification.</title>
        <authorList>
            <person name="Goeker M."/>
        </authorList>
    </citation>
    <scope>NUCLEOTIDE SEQUENCE [LARGE SCALE GENOMIC DNA]</scope>
    <source>
        <strain evidence="8 9">DSM 14349</strain>
    </source>
</reference>
<feature type="transmembrane region" description="Helical" evidence="6">
    <location>
        <begin position="370"/>
        <end position="393"/>
    </location>
</feature>
<keyword evidence="9" id="KW-1185">Reference proteome</keyword>
<feature type="transmembrane region" description="Helical" evidence="6">
    <location>
        <begin position="283"/>
        <end position="302"/>
    </location>
</feature>
<feature type="transmembrane region" description="Helical" evidence="6">
    <location>
        <begin position="85"/>
        <end position="102"/>
    </location>
</feature>
<evidence type="ECO:0000256" key="1">
    <source>
        <dbReference type="ARBA" id="ARBA00004651"/>
    </source>
</evidence>
<dbReference type="PANTHER" id="PTHR42910">
    <property type="entry name" value="TRANSPORTER SCO4007-RELATED"/>
    <property type="match status" value="1"/>
</dbReference>
<dbReference type="PANTHER" id="PTHR42910:SF1">
    <property type="entry name" value="MAJOR FACILITATOR SUPERFAMILY (MFS) PROFILE DOMAIN-CONTAINING PROTEIN"/>
    <property type="match status" value="1"/>
</dbReference>
<feature type="transmembrane region" description="Helical" evidence="6">
    <location>
        <begin position="347"/>
        <end position="364"/>
    </location>
</feature>
<keyword evidence="5 6" id="KW-0472">Membrane</keyword>
<evidence type="ECO:0000259" key="7">
    <source>
        <dbReference type="PROSITE" id="PS50850"/>
    </source>
</evidence>
<organism evidence="8 9">
    <name type="scientific">Paenibacillus turicensis</name>
    <dbReference type="NCBI Taxonomy" id="160487"/>
    <lineage>
        <taxon>Bacteria</taxon>
        <taxon>Bacillati</taxon>
        <taxon>Bacillota</taxon>
        <taxon>Bacilli</taxon>
        <taxon>Bacillales</taxon>
        <taxon>Paenibacillaceae</taxon>
        <taxon>Paenibacillus</taxon>
    </lineage>
</organism>
<feature type="transmembrane region" description="Helical" evidence="6">
    <location>
        <begin position="108"/>
        <end position="131"/>
    </location>
</feature>
<proteinExistence type="predicted"/>
<protein>
    <submittedName>
        <fullName evidence="8">MFS family arabinose efflux permease</fullName>
    </submittedName>
</protein>
<dbReference type="PROSITE" id="PS50850">
    <property type="entry name" value="MFS"/>
    <property type="match status" value="1"/>
</dbReference>
<dbReference type="EMBL" id="JAGGKG010000007">
    <property type="protein sequence ID" value="MBP1905203.1"/>
    <property type="molecule type" value="Genomic_DNA"/>
</dbReference>
<keyword evidence="2" id="KW-0813">Transport</keyword>
<comment type="caution">
    <text evidence="8">The sequence shown here is derived from an EMBL/GenBank/DDBJ whole genome shotgun (WGS) entry which is preliminary data.</text>
</comment>
<dbReference type="InterPro" id="IPR020846">
    <property type="entry name" value="MFS_dom"/>
</dbReference>
<dbReference type="InterPro" id="IPR011701">
    <property type="entry name" value="MFS"/>
</dbReference>
<feature type="transmembrane region" description="Helical" evidence="6">
    <location>
        <begin position="143"/>
        <end position="161"/>
    </location>
</feature>
<evidence type="ECO:0000256" key="2">
    <source>
        <dbReference type="ARBA" id="ARBA00022448"/>
    </source>
</evidence>
<dbReference type="CDD" id="cd17324">
    <property type="entry name" value="MFS_NepI_like"/>
    <property type="match status" value="1"/>
</dbReference>
<dbReference type="Pfam" id="PF07690">
    <property type="entry name" value="MFS_1"/>
    <property type="match status" value="1"/>
</dbReference>
<sequence>MNSLSYSSKASQIKLSRSVVVLLAFCSGLSVANIYFAQPLLDSISMDVGISYSSIGIVIMITQIFYALGLLFLVPLGDLLHRRKLISVQMLLSVIALLIVAFSSSSVFLFIGIAMVGLLAVVAQTIVATAASLSSDKDRGHTVGFVTSGIVIGILLARTVAGTLNDHLGWRSVYIFSACLTLLGSIAIFVFLPKQDTPKVKLSYTKMITSLFRLYKELPILIIRSLLGMFIFIAFSSLWTAMILPLSSAPLSMSHTEIGALGLVGVAGALAATSAGKLADLGYARLTTGTSLFLLLLSWLLIHLLYQSVWYLIIGIILLDLAVQAVHVTNQGLIYKARPEAQSRLTAAYMIFYSIGSAIGSILSTQAYVWWGWSGVCLLGASASLLAFIIWGWDSYVNKKE</sequence>
<accession>A0ABS4FSA5</accession>
<feature type="transmembrane region" description="Helical" evidence="6">
    <location>
        <begin position="173"/>
        <end position="192"/>
    </location>
</feature>
<keyword evidence="3 6" id="KW-0812">Transmembrane</keyword>
<dbReference type="Gene3D" id="1.20.1250.20">
    <property type="entry name" value="MFS general substrate transporter like domains"/>
    <property type="match status" value="1"/>
</dbReference>
<gene>
    <name evidence="8" type="ORF">J2Z32_001831</name>
</gene>
<feature type="transmembrane region" description="Helical" evidence="6">
    <location>
        <begin position="20"/>
        <end position="38"/>
    </location>
</feature>